<dbReference type="STRING" id="288705.RSal33209_1632"/>
<dbReference type="Pfam" id="PF20060">
    <property type="entry name" value="DUF6459"/>
    <property type="match status" value="1"/>
</dbReference>
<sequence>MDQQLFASLLMRAELTNRARRAVQHNPERLHQSIQVRSVHGSRVAAGIYELSIVVSERARYRAVAIRIEKQGGNWKVTALLIG</sequence>
<gene>
    <name evidence="1" type="ordered locus">RSal33209_1632</name>
</gene>
<evidence type="ECO:0000313" key="1">
    <source>
        <dbReference type="EMBL" id="ABY23368.1"/>
    </source>
</evidence>
<dbReference type="InterPro" id="IPR045596">
    <property type="entry name" value="DUF6459"/>
</dbReference>
<dbReference type="HOGENOM" id="CLU_2540166_0_0_11"/>
<organism evidence="1 2">
    <name type="scientific">Renibacterium salmoninarum (strain ATCC 33209 / DSM 20767 / JCM 11484 / NBRC 15589 / NCIMB 2235)</name>
    <dbReference type="NCBI Taxonomy" id="288705"/>
    <lineage>
        <taxon>Bacteria</taxon>
        <taxon>Bacillati</taxon>
        <taxon>Actinomycetota</taxon>
        <taxon>Actinomycetes</taxon>
        <taxon>Micrococcales</taxon>
        <taxon>Micrococcaceae</taxon>
        <taxon>Renibacterium</taxon>
    </lineage>
</organism>
<reference evidence="2" key="1">
    <citation type="journal article" date="2008" name="J. Bacteriol.">
        <title>Genome sequence of the fish pathogen Renibacterium salmoninarum suggests reductive evolution away from an environmental Arthrobacter ancestor.</title>
        <authorList>
            <person name="Wiens G.D."/>
            <person name="Rockey D.D."/>
            <person name="Wu Z."/>
            <person name="Chang J."/>
            <person name="Levy R."/>
            <person name="Crane S."/>
            <person name="Chen D.S."/>
            <person name="Capri G.R."/>
            <person name="Burnett J.R."/>
            <person name="Sudheesh P.S."/>
            <person name="Schipma M.J."/>
            <person name="Burd H."/>
            <person name="Bhattacharyya A."/>
            <person name="Rhodes L.D."/>
            <person name="Kaul R."/>
            <person name="Strom M.S."/>
        </authorList>
    </citation>
    <scope>NUCLEOTIDE SEQUENCE [LARGE SCALE GENOMIC DNA]</scope>
    <source>
        <strain evidence="2">ATCC 33209 / DSM 20767 / JCM 11484 / NBRC 15589 / NCIMB 2235</strain>
    </source>
</reference>
<dbReference type="EMBL" id="CP000910">
    <property type="protein sequence ID" value="ABY23368.1"/>
    <property type="molecule type" value="Genomic_DNA"/>
</dbReference>
<proteinExistence type="predicted"/>
<accession>A9WMP0</accession>
<dbReference type="Proteomes" id="UP000002007">
    <property type="component" value="Chromosome"/>
</dbReference>
<keyword evidence="2" id="KW-1185">Reference proteome</keyword>
<evidence type="ECO:0000313" key="2">
    <source>
        <dbReference type="Proteomes" id="UP000002007"/>
    </source>
</evidence>
<protein>
    <submittedName>
        <fullName evidence="1">Uncharacterized protein</fullName>
    </submittedName>
</protein>
<dbReference type="AlphaFoldDB" id="A9WMP0"/>
<name>A9WMP0_RENSM</name>
<dbReference type="KEGG" id="rsa:RSal33209_1632"/>
<dbReference type="RefSeq" id="WP_012245043.1">
    <property type="nucleotide sequence ID" value="NC_010168.1"/>
</dbReference>